<dbReference type="Proteomes" id="UP000315112">
    <property type="component" value="Unassembled WGS sequence"/>
</dbReference>
<dbReference type="OrthoDB" id="9772407at2"/>
<dbReference type="EMBL" id="CP046904">
    <property type="protein sequence ID" value="QGZ38080.1"/>
    <property type="molecule type" value="Genomic_DNA"/>
</dbReference>
<reference evidence="3" key="2">
    <citation type="submission" date="2019-07" db="EMBL/GenBank/DDBJ databases">
        <authorList>
            <person name="Whitman W."/>
            <person name="Huntemann M."/>
            <person name="Clum A."/>
            <person name="Pillay M."/>
            <person name="Palaniappan K."/>
            <person name="Varghese N."/>
            <person name="Mikhailova N."/>
            <person name="Stamatis D."/>
            <person name="Reddy T."/>
            <person name="Daum C."/>
            <person name="Shapiro N."/>
            <person name="Ivanova N."/>
            <person name="Kyrpides N."/>
            <person name="Woyke T."/>
        </authorList>
    </citation>
    <scope>NUCLEOTIDE SEQUENCE</scope>
    <source>
        <strain evidence="3">CGMCC 1.10685</strain>
    </source>
</reference>
<reference evidence="2 5" key="3">
    <citation type="submission" date="2019-12" db="EMBL/GenBank/DDBJ databases">
        <title>Draft Genome Sequences of Six Type Strains of the Genus Massilia.</title>
        <authorList>
            <person name="Miess H."/>
            <person name="Frediansyah A."/>
            <person name="Goeker M."/>
            <person name="Gross H."/>
        </authorList>
    </citation>
    <scope>NUCLEOTIDE SEQUENCE [LARGE SCALE GENOMIC DNA]</scope>
    <source>
        <strain evidence="2 5">DSM 26639</strain>
    </source>
</reference>
<evidence type="ECO:0000313" key="5">
    <source>
        <dbReference type="Proteomes" id="UP000437862"/>
    </source>
</evidence>
<gene>
    <name evidence="2" type="ORF">GO485_02795</name>
    <name evidence="3" type="ORF">IP92_01638</name>
</gene>
<accession>A0A562Q159</accession>
<dbReference type="CDD" id="cd19086">
    <property type="entry name" value="AKR_AKR11C1"/>
    <property type="match status" value="1"/>
</dbReference>
<dbReference type="InterPro" id="IPR023210">
    <property type="entry name" value="NADP_OxRdtase_dom"/>
</dbReference>
<dbReference type="SUPFAM" id="SSF51430">
    <property type="entry name" value="NAD(P)-linked oxidoreductase"/>
    <property type="match status" value="1"/>
</dbReference>
<sequence length="327" mass="35261">MRLRQFGSDGMTVPEIGLGCWQLGGGWRDDWDNDIAQQTLATAYAAGVRFIDTADVYGDGASERSIGQFLARHQDPALVVATKLGRAGIYPDGYTRAAVREATLRSIDRLGVQALDLTQLHCVPTDVLRGGHVFDWLRELQQEGLIKRWGASVESVEEGLICLQQPGLASLQVIFNLFRQKPAEELLPRAAAQQVGIIVRLPLASGLLGGKITRATTFRPDDHRHFNRDGQAFNVGETFAGLELERGIAATESVAALVPAGLSMAQMALRWILDHDAVSVVIPGASSPAQVQANVAAAGVPPLPAALHAALADVYRTQVRDFIRGPY</sequence>
<dbReference type="EMBL" id="VLKW01000002">
    <property type="protein sequence ID" value="TWI50409.1"/>
    <property type="molecule type" value="Genomic_DNA"/>
</dbReference>
<feature type="domain" description="NADP-dependent oxidoreductase" evidence="1">
    <location>
        <begin position="15"/>
        <end position="313"/>
    </location>
</feature>
<dbReference type="InterPro" id="IPR053135">
    <property type="entry name" value="AKR2_Oxidoreductase"/>
</dbReference>
<organism evidence="3 4">
    <name type="scientific">Pseudoduganella flava</name>
    <dbReference type="NCBI Taxonomy" id="871742"/>
    <lineage>
        <taxon>Bacteria</taxon>
        <taxon>Pseudomonadati</taxon>
        <taxon>Pseudomonadota</taxon>
        <taxon>Betaproteobacteria</taxon>
        <taxon>Burkholderiales</taxon>
        <taxon>Oxalobacteraceae</taxon>
        <taxon>Telluria group</taxon>
        <taxon>Pseudoduganella</taxon>
    </lineage>
</organism>
<evidence type="ECO:0000313" key="4">
    <source>
        <dbReference type="Proteomes" id="UP000315112"/>
    </source>
</evidence>
<protein>
    <submittedName>
        <fullName evidence="2">Aldo/keto reductase</fullName>
    </submittedName>
    <submittedName>
        <fullName evidence="3">Aryl-alcohol dehydrogenase-like predicted oxidoreductase</fullName>
    </submittedName>
</protein>
<dbReference type="PANTHER" id="PTHR43312:SF1">
    <property type="entry name" value="NADP-DEPENDENT OXIDOREDUCTASE DOMAIN-CONTAINING PROTEIN"/>
    <property type="match status" value="1"/>
</dbReference>
<proteinExistence type="predicted"/>
<evidence type="ECO:0000313" key="3">
    <source>
        <dbReference type="EMBL" id="TWI50409.1"/>
    </source>
</evidence>
<dbReference type="InterPro" id="IPR036812">
    <property type="entry name" value="NAD(P)_OxRdtase_dom_sf"/>
</dbReference>
<dbReference type="Proteomes" id="UP000437862">
    <property type="component" value="Chromosome"/>
</dbReference>
<dbReference type="RefSeq" id="WP_145874010.1">
    <property type="nucleotide sequence ID" value="NZ_CP046904.1"/>
</dbReference>
<dbReference type="PANTHER" id="PTHR43312">
    <property type="entry name" value="D-THREO-ALDOSE 1-DEHYDROGENASE"/>
    <property type="match status" value="1"/>
</dbReference>
<evidence type="ECO:0000313" key="2">
    <source>
        <dbReference type="EMBL" id="QGZ38080.1"/>
    </source>
</evidence>
<dbReference type="Gene3D" id="3.20.20.100">
    <property type="entry name" value="NADP-dependent oxidoreductase domain"/>
    <property type="match status" value="1"/>
</dbReference>
<dbReference type="AlphaFoldDB" id="A0A562Q159"/>
<keyword evidence="5" id="KW-1185">Reference proteome</keyword>
<reference evidence="3 4" key="1">
    <citation type="journal article" date="2015" name="Stand. Genomic Sci.">
        <title>Genomic Encyclopedia of Bacterial and Archaeal Type Strains, Phase III: the genomes of soil and plant-associated and newly described type strains.</title>
        <authorList>
            <person name="Whitman W.B."/>
            <person name="Woyke T."/>
            <person name="Klenk H.P."/>
            <person name="Zhou Y."/>
            <person name="Lilburn T.G."/>
            <person name="Beck B.J."/>
            <person name="De Vos P."/>
            <person name="Vandamme P."/>
            <person name="Eisen J.A."/>
            <person name="Garrity G."/>
            <person name="Hugenholtz P."/>
            <person name="Kyrpides N.C."/>
        </authorList>
    </citation>
    <scope>NUCLEOTIDE SEQUENCE [LARGE SCALE GENOMIC DNA]</scope>
    <source>
        <strain evidence="3 4">CGMCC 1.10685</strain>
    </source>
</reference>
<dbReference type="Pfam" id="PF00248">
    <property type="entry name" value="Aldo_ket_red"/>
    <property type="match status" value="1"/>
</dbReference>
<evidence type="ECO:0000259" key="1">
    <source>
        <dbReference type="Pfam" id="PF00248"/>
    </source>
</evidence>
<name>A0A562Q159_9BURK</name>